<name>A0A9D2SQI6_9FIRM</name>
<organism evidence="1 2">
    <name type="scientific">Candidatus Eisenbergiella merdavium</name>
    <dbReference type="NCBI Taxonomy" id="2838551"/>
    <lineage>
        <taxon>Bacteria</taxon>
        <taxon>Bacillati</taxon>
        <taxon>Bacillota</taxon>
        <taxon>Clostridia</taxon>
        <taxon>Lachnospirales</taxon>
        <taxon>Lachnospiraceae</taxon>
        <taxon>Eisenbergiella</taxon>
    </lineage>
</organism>
<protein>
    <recommendedName>
        <fullName evidence="3">SGNH/GDSL hydrolase family protein</fullName>
    </recommendedName>
</protein>
<reference evidence="1" key="1">
    <citation type="journal article" date="2021" name="PeerJ">
        <title>Extensive microbial diversity within the chicken gut microbiome revealed by metagenomics and culture.</title>
        <authorList>
            <person name="Gilroy R."/>
            <person name="Ravi A."/>
            <person name="Getino M."/>
            <person name="Pursley I."/>
            <person name="Horton D.L."/>
            <person name="Alikhan N.F."/>
            <person name="Baker D."/>
            <person name="Gharbi K."/>
            <person name="Hall N."/>
            <person name="Watson M."/>
            <person name="Adriaenssens E.M."/>
            <person name="Foster-Nyarko E."/>
            <person name="Jarju S."/>
            <person name="Secka A."/>
            <person name="Antonio M."/>
            <person name="Oren A."/>
            <person name="Chaudhuri R.R."/>
            <person name="La Ragione R."/>
            <person name="Hildebrand F."/>
            <person name="Pallen M.J."/>
        </authorList>
    </citation>
    <scope>NUCLEOTIDE SEQUENCE</scope>
    <source>
        <strain evidence="1">USAMLcec2-132</strain>
    </source>
</reference>
<dbReference type="Gene3D" id="3.40.50.1110">
    <property type="entry name" value="SGNH hydrolase"/>
    <property type="match status" value="1"/>
</dbReference>
<evidence type="ECO:0000313" key="2">
    <source>
        <dbReference type="Proteomes" id="UP000823891"/>
    </source>
</evidence>
<gene>
    <name evidence="1" type="ORF">H9761_15345</name>
</gene>
<evidence type="ECO:0000313" key="1">
    <source>
        <dbReference type="EMBL" id="HJC25049.1"/>
    </source>
</evidence>
<accession>A0A9D2SQI6</accession>
<dbReference type="SUPFAM" id="SSF52266">
    <property type="entry name" value="SGNH hydrolase"/>
    <property type="match status" value="1"/>
</dbReference>
<dbReference type="EMBL" id="DWWS01000054">
    <property type="protein sequence ID" value="HJC25049.1"/>
    <property type="molecule type" value="Genomic_DNA"/>
</dbReference>
<reference evidence="1" key="2">
    <citation type="submission" date="2021-04" db="EMBL/GenBank/DDBJ databases">
        <authorList>
            <person name="Gilroy R."/>
        </authorList>
    </citation>
    <scope>NUCLEOTIDE SEQUENCE</scope>
    <source>
        <strain evidence="1">USAMLcec2-132</strain>
    </source>
</reference>
<dbReference type="Proteomes" id="UP000823891">
    <property type="component" value="Unassembled WGS sequence"/>
</dbReference>
<dbReference type="InterPro" id="IPR036514">
    <property type="entry name" value="SGNH_hydro_sf"/>
</dbReference>
<proteinExistence type="predicted"/>
<dbReference type="AlphaFoldDB" id="A0A9D2SQI6"/>
<evidence type="ECO:0008006" key="3">
    <source>
        <dbReference type="Google" id="ProtNLM"/>
    </source>
</evidence>
<sequence>MKILFIGNSHTYVNDMPAIVARLAEKEGVNCQVTMLAHGGWFLEQHAAEPDVRFNILYGGYDYVVLQEHAHPFGPEEKMFLAAEKIGGWIQEAGSTAVAYMTWSEKENEEGQPRMTVAYEEMSRRLPALLAPVGEEWWKYQHAHPEAEMYAPDGEHASMKGSEFAAGVIWDTIRAHAAL</sequence>
<comment type="caution">
    <text evidence="1">The sequence shown here is derived from an EMBL/GenBank/DDBJ whole genome shotgun (WGS) entry which is preliminary data.</text>
</comment>